<keyword evidence="2" id="KW-1185">Reference proteome</keyword>
<sequence length="462" mass="52798">MNNLFKDASDVMEDMDGISNSPEPIQHHILSFLSFKHVVKTSVLSKTWAQVWRRFPFLVFDSTFFNQIPWRLELWKAFNYIEETLHSRQKEKARIKMFALDLKPIRPSFKKFEPFIDQCIYFALEGDFPQVFLCSKSLNVLVLTSSKLESPRSVWLPSLRELHLSEVNADDQVIKNLVAGCPLIEVLCIRTCGGFKSLELIGHSNKLNEIRVFDNKELKWVPFVPCEINVASCKNLKSLKISRASSITDEWLCSHISNCPLLESLTIDSCPRFTSVKISSLHLKQFCIMDCESLAEVQIETPNLRIFKYSGSIISFISDALTLSEADLCVISDDMDTQWYVKYNLIVPEEVRQIHPSPLRNVKHLTIFPTLGCLSVAVTDAIDGALWISLHAKTFKFSYKKLPVYEGGIAQCCTAADPVSSHVGNSVWRKLRLNVKRYIVKGEYIWKKIVSLTELSTPLDDY</sequence>
<dbReference type="EMBL" id="CM039176">
    <property type="protein sequence ID" value="KAH9713198.1"/>
    <property type="molecule type" value="Genomic_DNA"/>
</dbReference>
<dbReference type="Proteomes" id="UP000829398">
    <property type="component" value="Chromosome 7"/>
</dbReference>
<evidence type="ECO:0000313" key="2">
    <source>
        <dbReference type="Proteomes" id="UP000829398"/>
    </source>
</evidence>
<organism evidence="1 2">
    <name type="scientific">Citrus sinensis</name>
    <name type="common">Sweet orange</name>
    <name type="synonym">Citrus aurantium var. sinensis</name>
    <dbReference type="NCBI Taxonomy" id="2711"/>
    <lineage>
        <taxon>Eukaryota</taxon>
        <taxon>Viridiplantae</taxon>
        <taxon>Streptophyta</taxon>
        <taxon>Embryophyta</taxon>
        <taxon>Tracheophyta</taxon>
        <taxon>Spermatophyta</taxon>
        <taxon>Magnoliopsida</taxon>
        <taxon>eudicotyledons</taxon>
        <taxon>Gunneridae</taxon>
        <taxon>Pentapetalae</taxon>
        <taxon>rosids</taxon>
        <taxon>malvids</taxon>
        <taxon>Sapindales</taxon>
        <taxon>Rutaceae</taxon>
        <taxon>Aurantioideae</taxon>
        <taxon>Citrus</taxon>
    </lineage>
</organism>
<name>A0ACB8J6F9_CITSI</name>
<evidence type="ECO:0000313" key="1">
    <source>
        <dbReference type="EMBL" id="KAH9713198.1"/>
    </source>
</evidence>
<proteinExistence type="predicted"/>
<reference evidence="2" key="1">
    <citation type="journal article" date="2023" name="Hortic. Res.">
        <title>A chromosome-level phased genome enabling allele-level studies in sweet orange: a case study on citrus Huanglongbing tolerance.</title>
        <authorList>
            <person name="Wu B."/>
            <person name="Yu Q."/>
            <person name="Deng Z."/>
            <person name="Duan Y."/>
            <person name="Luo F."/>
            <person name="Gmitter F. Jr."/>
        </authorList>
    </citation>
    <scope>NUCLEOTIDE SEQUENCE [LARGE SCALE GENOMIC DNA]</scope>
    <source>
        <strain evidence="2">cv. Valencia</strain>
    </source>
</reference>
<comment type="caution">
    <text evidence="1">The sequence shown here is derived from an EMBL/GenBank/DDBJ whole genome shotgun (WGS) entry which is preliminary data.</text>
</comment>
<gene>
    <name evidence="1" type="ORF">KPL71_020274</name>
</gene>
<protein>
    <submittedName>
        <fullName evidence="1">F-box/LRR-repeat protein 25</fullName>
    </submittedName>
</protein>
<accession>A0ACB8J6F9</accession>